<dbReference type="EMBL" id="ADBJ01000038">
    <property type="protein sequence ID" value="EFA78065.1"/>
    <property type="molecule type" value="Genomic_DNA"/>
</dbReference>
<protein>
    <submittedName>
        <fullName evidence="1">Uncharacterized protein</fullName>
    </submittedName>
</protein>
<dbReference type="GeneID" id="31364189"/>
<evidence type="ECO:0000313" key="2">
    <source>
        <dbReference type="Proteomes" id="UP000001396"/>
    </source>
</evidence>
<organism evidence="1 2">
    <name type="scientific">Heterostelium pallidum (strain ATCC 26659 / Pp 5 / PN500)</name>
    <name type="common">Cellular slime mold</name>
    <name type="synonym">Polysphondylium pallidum</name>
    <dbReference type="NCBI Taxonomy" id="670386"/>
    <lineage>
        <taxon>Eukaryota</taxon>
        <taxon>Amoebozoa</taxon>
        <taxon>Evosea</taxon>
        <taxon>Eumycetozoa</taxon>
        <taxon>Dictyostelia</taxon>
        <taxon>Acytosteliales</taxon>
        <taxon>Acytosteliaceae</taxon>
        <taxon>Heterostelium</taxon>
    </lineage>
</organism>
<keyword evidence="2" id="KW-1185">Reference proteome</keyword>
<dbReference type="InParanoid" id="D3BJI5"/>
<evidence type="ECO:0000313" key="1">
    <source>
        <dbReference type="EMBL" id="EFA78065.1"/>
    </source>
</evidence>
<sequence>MFNNLPYLVRNYIIELSLSPFMLDDDEEYDYRNEIHQEWRQKLGMVSWCFFEIVSKKLNDFTLTMRNKRYAREFATLLNGEFNRFSIIKNLTKLSLYRVFRDSYVSFLSGDELDQKNVVLTHSVVSPLTHLKIVDDVEMTMLSSILLNRKYRNLNTLELEVHGWENDGHEIGILSKAISLNSTIKEYHLVFHEYGGENVLNRERYLPLVKSLSAKSQQLSSVSLMMTIDGIQTISEVFSISTIQKLAITTSASDPNLLSFLSEQLGKSKSLKECRVKLTSTSIPTGQLASEVANAFYINTSF</sequence>
<reference evidence="1 2" key="1">
    <citation type="journal article" date="2011" name="Genome Res.">
        <title>Phylogeny-wide analysis of social amoeba genomes highlights ancient origins for complex intercellular communication.</title>
        <authorList>
            <person name="Heidel A.J."/>
            <person name="Lawal H.M."/>
            <person name="Felder M."/>
            <person name="Schilde C."/>
            <person name="Helps N.R."/>
            <person name="Tunggal B."/>
            <person name="Rivero F."/>
            <person name="John U."/>
            <person name="Schleicher M."/>
            <person name="Eichinger L."/>
            <person name="Platzer M."/>
            <person name="Noegel A.A."/>
            <person name="Schaap P."/>
            <person name="Gloeckner G."/>
        </authorList>
    </citation>
    <scope>NUCLEOTIDE SEQUENCE [LARGE SCALE GENOMIC DNA]</scope>
    <source>
        <strain evidence="2">ATCC 26659 / Pp 5 / PN500</strain>
    </source>
</reference>
<gene>
    <name evidence="1" type="ORF">PPL_08711</name>
</gene>
<name>D3BJI5_HETP5</name>
<comment type="caution">
    <text evidence="1">The sequence shown here is derived from an EMBL/GenBank/DDBJ whole genome shotgun (WGS) entry which is preliminary data.</text>
</comment>
<dbReference type="Proteomes" id="UP000001396">
    <property type="component" value="Unassembled WGS sequence"/>
</dbReference>
<accession>D3BJI5</accession>
<dbReference type="RefSeq" id="XP_020430192.1">
    <property type="nucleotide sequence ID" value="XM_020579517.1"/>
</dbReference>
<proteinExistence type="predicted"/>
<dbReference type="AlphaFoldDB" id="D3BJI5"/>